<dbReference type="EMBL" id="JALNTZ010000006">
    <property type="protein sequence ID" value="KAJ3649046.1"/>
    <property type="molecule type" value="Genomic_DNA"/>
</dbReference>
<dbReference type="CDD" id="cd00501">
    <property type="entry name" value="Peptidase_C15"/>
    <property type="match status" value="1"/>
</dbReference>
<dbReference type="InterPro" id="IPR016125">
    <property type="entry name" value="Peptidase_C15-like"/>
</dbReference>
<dbReference type="SUPFAM" id="SSF53182">
    <property type="entry name" value="Pyrrolidone carboxyl peptidase (pyroglutamate aminopeptidase)"/>
    <property type="match status" value="1"/>
</dbReference>
<dbReference type="InterPro" id="IPR036440">
    <property type="entry name" value="Peptidase_C15-like_sf"/>
</dbReference>
<dbReference type="PRINTS" id="PR00706">
    <property type="entry name" value="PYROGLUPTASE"/>
</dbReference>
<dbReference type="PANTHER" id="PTHR23402:SF1">
    <property type="entry name" value="PYROGLUTAMYL-PEPTIDASE I"/>
    <property type="match status" value="1"/>
</dbReference>
<keyword evidence="5" id="KW-0788">Thiol protease</keyword>
<keyword evidence="2" id="KW-0963">Cytoplasm</keyword>
<dbReference type="Gene3D" id="3.40.630.20">
    <property type="entry name" value="Peptidase C15, pyroglutamyl peptidase I-like"/>
    <property type="match status" value="1"/>
</dbReference>
<keyword evidence="7" id="KW-1185">Reference proteome</keyword>
<keyword evidence="4" id="KW-0378">Hydrolase</keyword>
<name>A0AA38I6L4_9CUCU</name>
<protein>
    <recommendedName>
        <fullName evidence="8">Pyroglutamyl-peptidase 1</fullName>
    </recommendedName>
</protein>
<dbReference type="GO" id="GO:0016920">
    <property type="term" value="F:pyroglutamyl-peptidase activity"/>
    <property type="evidence" value="ECO:0007669"/>
    <property type="project" value="InterPro"/>
</dbReference>
<dbReference type="AlphaFoldDB" id="A0AA38I6L4"/>
<dbReference type="InterPro" id="IPR000816">
    <property type="entry name" value="Peptidase_C15"/>
</dbReference>
<organism evidence="6 7">
    <name type="scientific">Zophobas morio</name>
    <dbReference type="NCBI Taxonomy" id="2755281"/>
    <lineage>
        <taxon>Eukaryota</taxon>
        <taxon>Metazoa</taxon>
        <taxon>Ecdysozoa</taxon>
        <taxon>Arthropoda</taxon>
        <taxon>Hexapoda</taxon>
        <taxon>Insecta</taxon>
        <taxon>Pterygota</taxon>
        <taxon>Neoptera</taxon>
        <taxon>Endopterygota</taxon>
        <taxon>Coleoptera</taxon>
        <taxon>Polyphaga</taxon>
        <taxon>Cucujiformia</taxon>
        <taxon>Tenebrionidae</taxon>
        <taxon>Zophobas</taxon>
    </lineage>
</organism>
<sequence length="196" mass="21852">MAAGNIIVTGFGPFGEHRINASWECVKQLPQEIDGYNVIKEEIPVSYDTIDKKIQALWKEFNPELVVHVGVSSIANKITLETCAYKEGYNRRDVHGNYPKNGTQCSADCCENCIQVGVNVNDISNHLNATKSVKACVSVDAGRYLCEYVLFTSLSLDKDKAMFIHVPPLGKPYTEQELADGVLEVIRCALRQRKQK</sequence>
<gene>
    <name evidence="6" type="ORF">Zmor_020808</name>
</gene>
<evidence type="ECO:0008006" key="8">
    <source>
        <dbReference type="Google" id="ProtNLM"/>
    </source>
</evidence>
<dbReference type="PIRSF" id="PIRSF015592">
    <property type="entry name" value="Prld-crbxl_pptds"/>
    <property type="match status" value="1"/>
</dbReference>
<dbReference type="Pfam" id="PF01470">
    <property type="entry name" value="Peptidase_C15"/>
    <property type="match status" value="1"/>
</dbReference>
<evidence type="ECO:0000256" key="2">
    <source>
        <dbReference type="ARBA" id="ARBA00022490"/>
    </source>
</evidence>
<evidence type="ECO:0000313" key="6">
    <source>
        <dbReference type="EMBL" id="KAJ3649046.1"/>
    </source>
</evidence>
<accession>A0AA38I6L4</accession>
<comment type="similarity">
    <text evidence="1">Belongs to the peptidase C15 family.</text>
</comment>
<evidence type="ECO:0000256" key="3">
    <source>
        <dbReference type="ARBA" id="ARBA00022670"/>
    </source>
</evidence>
<dbReference type="GO" id="GO:0005829">
    <property type="term" value="C:cytosol"/>
    <property type="evidence" value="ECO:0007669"/>
    <property type="project" value="InterPro"/>
</dbReference>
<keyword evidence="3" id="KW-0645">Protease</keyword>
<evidence type="ECO:0000256" key="5">
    <source>
        <dbReference type="ARBA" id="ARBA00022807"/>
    </source>
</evidence>
<evidence type="ECO:0000256" key="1">
    <source>
        <dbReference type="ARBA" id="ARBA00006641"/>
    </source>
</evidence>
<reference evidence="6" key="1">
    <citation type="journal article" date="2023" name="G3 (Bethesda)">
        <title>Whole genome assemblies of Zophobas morio and Tenebrio molitor.</title>
        <authorList>
            <person name="Kaur S."/>
            <person name="Stinson S.A."/>
            <person name="diCenzo G.C."/>
        </authorList>
    </citation>
    <scope>NUCLEOTIDE SEQUENCE</scope>
    <source>
        <strain evidence="6">QUZm001</strain>
    </source>
</reference>
<evidence type="ECO:0000313" key="7">
    <source>
        <dbReference type="Proteomes" id="UP001168821"/>
    </source>
</evidence>
<evidence type="ECO:0000256" key="4">
    <source>
        <dbReference type="ARBA" id="ARBA00022801"/>
    </source>
</evidence>
<dbReference type="Proteomes" id="UP001168821">
    <property type="component" value="Unassembled WGS sequence"/>
</dbReference>
<proteinExistence type="inferred from homology"/>
<dbReference type="GO" id="GO:0006508">
    <property type="term" value="P:proteolysis"/>
    <property type="evidence" value="ECO:0007669"/>
    <property type="project" value="UniProtKB-KW"/>
</dbReference>
<dbReference type="PANTHER" id="PTHR23402">
    <property type="entry name" value="PROTEASE FAMILY C15 PYROGLUTAMYL-PEPTIDASE I-RELATED"/>
    <property type="match status" value="1"/>
</dbReference>
<comment type="caution">
    <text evidence="6">The sequence shown here is derived from an EMBL/GenBank/DDBJ whole genome shotgun (WGS) entry which is preliminary data.</text>
</comment>